<accession>A0ABV7YB01</accession>
<feature type="transmembrane region" description="Helical" evidence="1">
    <location>
        <begin position="242"/>
        <end position="262"/>
    </location>
</feature>
<keyword evidence="1" id="KW-0472">Membrane</keyword>
<keyword evidence="1" id="KW-1133">Transmembrane helix</keyword>
<feature type="domain" description="DUF418" evidence="2">
    <location>
        <begin position="221"/>
        <end position="385"/>
    </location>
</feature>
<evidence type="ECO:0000313" key="3">
    <source>
        <dbReference type="EMBL" id="MFC3760860.1"/>
    </source>
</evidence>
<organism evidence="3 4">
    <name type="scientific">Tenggerimyces flavus</name>
    <dbReference type="NCBI Taxonomy" id="1708749"/>
    <lineage>
        <taxon>Bacteria</taxon>
        <taxon>Bacillati</taxon>
        <taxon>Actinomycetota</taxon>
        <taxon>Actinomycetes</taxon>
        <taxon>Propionibacteriales</taxon>
        <taxon>Nocardioidaceae</taxon>
        <taxon>Tenggerimyces</taxon>
    </lineage>
</organism>
<keyword evidence="1" id="KW-0812">Transmembrane</keyword>
<keyword evidence="4" id="KW-1185">Reference proteome</keyword>
<feature type="transmembrane region" description="Helical" evidence="1">
    <location>
        <begin position="268"/>
        <end position="299"/>
    </location>
</feature>
<evidence type="ECO:0000259" key="2">
    <source>
        <dbReference type="Pfam" id="PF04235"/>
    </source>
</evidence>
<proteinExistence type="predicted"/>
<dbReference type="Proteomes" id="UP001595699">
    <property type="component" value="Unassembled WGS sequence"/>
</dbReference>
<dbReference type="Pfam" id="PF04235">
    <property type="entry name" value="DUF418"/>
    <property type="match status" value="1"/>
</dbReference>
<dbReference type="PANTHER" id="PTHR30590">
    <property type="entry name" value="INNER MEMBRANE PROTEIN"/>
    <property type="match status" value="1"/>
</dbReference>
<evidence type="ECO:0000256" key="1">
    <source>
        <dbReference type="SAM" id="Phobius"/>
    </source>
</evidence>
<dbReference type="PANTHER" id="PTHR30590:SF2">
    <property type="entry name" value="INNER MEMBRANE PROTEIN"/>
    <property type="match status" value="1"/>
</dbReference>
<evidence type="ECO:0000313" key="4">
    <source>
        <dbReference type="Proteomes" id="UP001595699"/>
    </source>
</evidence>
<feature type="transmembrane region" description="Helical" evidence="1">
    <location>
        <begin position="343"/>
        <end position="363"/>
    </location>
</feature>
<name>A0ABV7YB01_9ACTN</name>
<dbReference type="InterPro" id="IPR007349">
    <property type="entry name" value="DUF418"/>
</dbReference>
<sequence>MATSLQTPVPSAGTATTGRALAPDLARGGMLLAIAFAHAPLFVTNVDRGPAWLNDFITSFHMLFVNNHARPMFAFLFGYALVQLMNRQLAKGNDWVPTRKLLRRRGFWLIAIGFVHLAILVPIDILAAYGLSAVLLVGFLRAKDSTLLWVAGVALVPATFSVGWITWFALNEGASTYAKGSVAAGSAGFVELFVSRVMVFPPSLIAGVILVIPGVLLGMWAARRRVLDEPERHRSFLVRATIVTGAVSLAGSLPLVLVDLGIWSPTGIALWVVAFVQPLTGYFGGMALAGAIALVAIAAARRQGRLTTAIQALGQRSMSLYLFQSVVYVAVFFPYGLGLQDDLGMAGATGVALATWVASILLAELMRKANYRGPAEILLRRLAYRDRRTVAK</sequence>
<dbReference type="InterPro" id="IPR052529">
    <property type="entry name" value="Bact_Transport_Assoc"/>
</dbReference>
<gene>
    <name evidence="3" type="ORF">ACFOUW_08415</name>
</gene>
<dbReference type="EMBL" id="JBHRZH010000006">
    <property type="protein sequence ID" value="MFC3760860.1"/>
    <property type="molecule type" value="Genomic_DNA"/>
</dbReference>
<protein>
    <submittedName>
        <fullName evidence="3">DUF418 domain-containing protein</fullName>
    </submittedName>
</protein>
<comment type="caution">
    <text evidence="3">The sequence shown here is derived from an EMBL/GenBank/DDBJ whole genome shotgun (WGS) entry which is preliminary data.</text>
</comment>
<dbReference type="RefSeq" id="WP_205117099.1">
    <property type="nucleotide sequence ID" value="NZ_JAFBCM010000001.1"/>
</dbReference>
<feature type="transmembrane region" description="Helical" evidence="1">
    <location>
        <begin position="107"/>
        <end position="140"/>
    </location>
</feature>
<reference evidence="4" key="1">
    <citation type="journal article" date="2019" name="Int. J. Syst. Evol. Microbiol.">
        <title>The Global Catalogue of Microorganisms (GCM) 10K type strain sequencing project: providing services to taxonomists for standard genome sequencing and annotation.</title>
        <authorList>
            <consortium name="The Broad Institute Genomics Platform"/>
            <consortium name="The Broad Institute Genome Sequencing Center for Infectious Disease"/>
            <person name="Wu L."/>
            <person name="Ma J."/>
        </authorList>
    </citation>
    <scope>NUCLEOTIDE SEQUENCE [LARGE SCALE GENOMIC DNA]</scope>
    <source>
        <strain evidence="4">CGMCC 4.7241</strain>
    </source>
</reference>
<feature type="transmembrane region" description="Helical" evidence="1">
    <location>
        <begin position="320"/>
        <end position="337"/>
    </location>
</feature>
<feature type="transmembrane region" description="Helical" evidence="1">
    <location>
        <begin position="204"/>
        <end position="222"/>
    </location>
</feature>
<feature type="transmembrane region" description="Helical" evidence="1">
    <location>
        <begin position="146"/>
        <end position="170"/>
    </location>
</feature>